<protein>
    <submittedName>
        <fullName evidence="1">Uncharacterized protein</fullName>
    </submittedName>
</protein>
<accession>A0ACB8U2M4</accession>
<dbReference type="Proteomes" id="UP001055072">
    <property type="component" value="Unassembled WGS sequence"/>
</dbReference>
<sequence>MAPRRPRSTSNVSSNPNIPRAPTSSPLLRKQIAVASDSIYHNNLTVLKRGDPTIVSIIDQFSHVCLYNYNGRTQKWAKEGYEGSMFVVEHVDDPIYGIYILNRMGTGDYIKRIYPEDDMEVFGKYLMYRYYPDFTEKRLAMHLPYPIPDYYRPAFDAEFAIDNSEPDDPDPNKKRKRQGNSITLGYWAFQQEAHEPLEDVMMRLRKYIKAGQRYPEEFRYIPGRPGRPPSRVNQALFQQQNGGRWTFANSLYRPNLESQIGPSNVQSARTLPSSQPSELDMLFAKLQPSQPPPPSIAAHEPQPTPSRSVESWFAALSGQEAALPNTTGPPPAASLGSVAAQMGPATSSRGLALLDSIFASASQGNVPYSAHSMPQIPPRLPPQPEEIQIVSPKPQSSTLPQILNQNVISALLGLSPGSGDSRSSSAALSSNSSQRSGAKRYEGDNELSESEIASDGGLSASSTVLETIVDPAILARGSPHGIPSFSYPEQSMDSTYHAPVSVQGDVTPRAGLRGIGPGSPLLTSQSGQPFLVPPGVNANDSSQVATNGQGSVSPGRPGSRGGRSLVPFSTDHELWPYPRPPLNDNDASDGDIVELDFSDTRALSNPSIFKEKQTKQGKGERRRKGKKEKAADRERERAAIEDGWDDPTKGQVTLRASTTASSVASAQGGPSSSTATVTGAVVPNGKGKGVVNGNVPTNGVNGTTTADAARSALLVTLATQPKGPPRDLSRKQFVQEVLSLIYSDNSFVDRLYQEYSSPTHS</sequence>
<evidence type="ECO:0000313" key="2">
    <source>
        <dbReference type="Proteomes" id="UP001055072"/>
    </source>
</evidence>
<evidence type="ECO:0000313" key="1">
    <source>
        <dbReference type="EMBL" id="KAI0088441.1"/>
    </source>
</evidence>
<gene>
    <name evidence="1" type="ORF">BDY19DRAFT_891623</name>
</gene>
<proteinExistence type="predicted"/>
<reference evidence="1" key="1">
    <citation type="journal article" date="2021" name="Environ. Microbiol.">
        <title>Gene family expansions and transcriptome signatures uncover fungal adaptations to wood decay.</title>
        <authorList>
            <person name="Hage H."/>
            <person name="Miyauchi S."/>
            <person name="Viragh M."/>
            <person name="Drula E."/>
            <person name="Min B."/>
            <person name="Chaduli D."/>
            <person name="Navarro D."/>
            <person name="Favel A."/>
            <person name="Norest M."/>
            <person name="Lesage-Meessen L."/>
            <person name="Balint B."/>
            <person name="Merenyi Z."/>
            <person name="de Eugenio L."/>
            <person name="Morin E."/>
            <person name="Martinez A.T."/>
            <person name="Baldrian P."/>
            <person name="Stursova M."/>
            <person name="Martinez M.J."/>
            <person name="Novotny C."/>
            <person name="Magnuson J.K."/>
            <person name="Spatafora J.W."/>
            <person name="Maurice S."/>
            <person name="Pangilinan J."/>
            <person name="Andreopoulos W."/>
            <person name="LaButti K."/>
            <person name="Hundley H."/>
            <person name="Na H."/>
            <person name="Kuo A."/>
            <person name="Barry K."/>
            <person name="Lipzen A."/>
            <person name="Henrissat B."/>
            <person name="Riley R."/>
            <person name="Ahrendt S."/>
            <person name="Nagy L.G."/>
            <person name="Grigoriev I.V."/>
            <person name="Martin F."/>
            <person name="Rosso M.N."/>
        </authorList>
    </citation>
    <scope>NUCLEOTIDE SEQUENCE</scope>
    <source>
        <strain evidence="1">CBS 384.51</strain>
    </source>
</reference>
<keyword evidence="2" id="KW-1185">Reference proteome</keyword>
<comment type="caution">
    <text evidence="1">The sequence shown here is derived from an EMBL/GenBank/DDBJ whole genome shotgun (WGS) entry which is preliminary data.</text>
</comment>
<dbReference type="EMBL" id="MU274914">
    <property type="protein sequence ID" value="KAI0088441.1"/>
    <property type="molecule type" value="Genomic_DNA"/>
</dbReference>
<name>A0ACB8U2M4_9APHY</name>
<organism evidence="1 2">
    <name type="scientific">Irpex rosettiformis</name>
    <dbReference type="NCBI Taxonomy" id="378272"/>
    <lineage>
        <taxon>Eukaryota</taxon>
        <taxon>Fungi</taxon>
        <taxon>Dikarya</taxon>
        <taxon>Basidiomycota</taxon>
        <taxon>Agaricomycotina</taxon>
        <taxon>Agaricomycetes</taxon>
        <taxon>Polyporales</taxon>
        <taxon>Irpicaceae</taxon>
        <taxon>Irpex</taxon>
    </lineage>
</organism>